<comment type="subcellular location">
    <subcellularLocation>
        <location evidence="1">Membrane</location>
        <topology evidence="1">Multi-pass membrane protein</topology>
    </subcellularLocation>
</comment>
<reference evidence="11" key="1">
    <citation type="submission" date="2022-01" db="EMBL/GenBank/DDBJ databases">
        <authorList>
            <person name="King R."/>
        </authorList>
    </citation>
    <scope>NUCLEOTIDE SEQUENCE</scope>
</reference>
<accession>A0A9P0GR97</accession>
<proteinExistence type="inferred from homology"/>
<organism evidence="11 12">
    <name type="scientific">Phaedon cochleariae</name>
    <name type="common">Mustard beetle</name>
    <dbReference type="NCBI Taxonomy" id="80249"/>
    <lineage>
        <taxon>Eukaryota</taxon>
        <taxon>Metazoa</taxon>
        <taxon>Ecdysozoa</taxon>
        <taxon>Arthropoda</taxon>
        <taxon>Hexapoda</taxon>
        <taxon>Insecta</taxon>
        <taxon>Pterygota</taxon>
        <taxon>Neoptera</taxon>
        <taxon>Endopterygota</taxon>
        <taxon>Coleoptera</taxon>
        <taxon>Polyphaga</taxon>
        <taxon>Cucujiformia</taxon>
        <taxon>Chrysomeloidea</taxon>
        <taxon>Chrysomelidae</taxon>
        <taxon>Chrysomelinae</taxon>
        <taxon>Chrysomelini</taxon>
        <taxon>Phaedon</taxon>
    </lineage>
</organism>
<reference evidence="11" key="2">
    <citation type="submission" date="2022-10" db="EMBL/GenBank/DDBJ databases">
        <authorList>
            <consortium name="ENA_rothamsted_submissions"/>
            <consortium name="culmorum"/>
            <person name="King R."/>
        </authorList>
    </citation>
    <scope>NUCLEOTIDE SEQUENCE</scope>
</reference>
<dbReference type="Proteomes" id="UP001153737">
    <property type="component" value="Chromosome 4"/>
</dbReference>
<keyword evidence="3 8" id="KW-0812">Transmembrane</keyword>
<keyword evidence="12" id="KW-1185">Reference proteome</keyword>
<dbReference type="AlphaFoldDB" id="A0A9P0GR97"/>
<comment type="similarity">
    <text evidence="2">Belongs to the TM2 family.</text>
</comment>
<evidence type="ECO:0000256" key="6">
    <source>
        <dbReference type="ARBA" id="ARBA00023136"/>
    </source>
</evidence>
<feature type="chain" id="PRO_5040219677" description="TM2 domain-containing protein" evidence="9">
    <location>
        <begin position="29"/>
        <end position="238"/>
    </location>
</feature>
<keyword evidence="4 9" id="KW-0732">Signal</keyword>
<dbReference type="InterPro" id="IPR050932">
    <property type="entry name" value="TM2D1-3-like"/>
</dbReference>
<sequence length="238" mass="27126">MRCVHVNIRKATFILLTILINRIQMVDNEDIVNIHRDIENEKKNTSMANQIIKTTPEDKILHCPSNLDCKVLDEPCIECELNPKCRYGELVNTTCHTKSQVNNCKGPRNFTRSFICRYCYQTDHWEHTCQQMTNCDSVASPRNYYITNCTVKGDILCLGNREFKKNVQCNWTGGYRWATTLALSIALGGFGADRFYLGHWQEGIGKLFSFGGLGVWTCVDVILISLHYLGPADGSLYI</sequence>
<evidence type="ECO:0000256" key="4">
    <source>
        <dbReference type="ARBA" id="ARBA00022729"/>
    </source>
</evidence>
<dbReference type="OrthoDB" id="10257855at2759"/>
<dbReference type="PANTHER" id="PTHR21016">
    <property type="entry name" value="BETA-AMYLOID BINDING PROTEIN-RELATED"/>
    <property type="match status" value="1"/>
</dbReference>
<feature type="signal peptide" evidence="9">
    <location>
        <begin position="1"/>
        <end position="28"/>
    </location>
</feature>
<dbReference type="GO" id="GO:0016020">
    <property type="term" value="C:membrane"/>
    <property type="evidence" value="ECO:0007669"/>
    <property type="project" value="UniProtKB-SubCell"/>
</dbReference>
<dbReference type="EMBL" id="OU896710">
    <property type="protein sequence ID" value="CAH1164729.1"/>
    <property type="molecule type" value="Genomic_DNA"/>
</dbReference>
<evidence type="ECO:0000256" key="1">
    <source>
        <dbReference type="ARBA" id="ARBA00004141"/>
    </source>
</evidence>
<evidence type="ECO:0000259" key="10">
    <source>
        <dbReference type="Pfam" id="PF05154"/>
    </source>
</evidence>
<dbReference type="PANTHER" id="PTHR21016:SF7">
    <property type="entry name" value="TM2 DOMAIN-CONTAINING PROTEIN 3"/>
    <property type="match status" value="1"/>
</dbReference>
<dbReference type="InterPro" id="IPR007829">
    <property type="entry name" value="TM2"/>
</dbReference>
<keyword evidence="5 8" id="KW-1133">Transmembrane helix</keyword>
<keyword evidence="6 8" id="KW-0472">Membrane</keyword>
<gene>
    <name evidence="11" type="ORF">PHAECO_LOCUS8323</name>
</gene>
<evidence type="ECO:0000313" key="11">
    <source>
        <dbReference type="EMBL" id="CAH1164729.1"/>
    </source>
</evidence>
<feature type="transmembrane region" description="Helical" evidence="8">
    <location>
        <begin position="207"/>
        <end position="229"/>
    </location>
</feature>
<evidence type="ECO:0000256" key="9">
    <source>
        <dbReference type="SAM" id="SignalP"/>
    </source>
</evidence>
<dbReference type="Pfam" id="PF05154">
    <property type="entry name" value="TM2"/>
    <property type="match status" value="1"/>
</dbReference>
<protein>
    <recommendedName>
        <fullName evidence="10">TM2 domain-containing protein</fullName>
    </recommendedName>
</protein>
<evidence type="ECO:0000256" key="7">
    <source>
        <dbReference type="ARBA" id="ARBA00023180"/>
    </source>
</evidence>
<evidence type="ECO:0000256" key="8">
    <source>
        <dbReference type="SAM" id="Phobius"/>
    </source>
</evidence>
<feature type="domain" description="TM2" evidence="10">
    <location>
        <begin position="175"/>
        <end position="222"/>
    </location>
</feature>
<evidence type="ECO:0000256" key="2">
    <source>
        <dbReference type="ARBA" id="ARBA00008284"/>
    </source>
</evidence>
<name>A0A9P0GR97_PHACE</name>
<feature type="transmembrane region" description="Helical" evidence="8">
    <location>
        <begin position="174"/>
        <end position="195"/>
    </location>
</feature>
<keyword evidence="7" id="KW-0325">Glycoprotein</keyword>
<evidence type="ECO:0000256" key="3">
    <source>
        <dbReference type="ARBA" id="ARBA00022692"/>
    </source>
</evidence>
<evidence type="ECO:0000313" key="12">
    <source>
        <dbReference type="Proteomes" id="UP001153737"/>
    </source>
</evidence>
<evidence type="ECO:0000256" key="5">
    <source>
        <dbReference type="ARBA" id="ARBA00022989"/>
    </source>
</evidence>